<keyword evidence="8" id="KW-0256">Endoplasmic reticulum</keyword>
<protein>
    <submittedName>
        <fullName evidence="16">Cytochrome P450 3A24</fullName>
    </submittedName>
</protein>
<comment type="function">
    <text evidence="2">May be involved in the metabolism of insect hormones and in the breakdown of synthetic insecticides.</text>
</comment>
<dbReference type="PANTHER" id="PTHR24292:SF54">
    <property type="entry name" value="CYP9F3-RELATED"/>
    <property type="match status" value="1"/>
</dbReference>
<comment type="caution">
    <text evidence="16">The sequence shown here is derived from an EMBL/GenBank/DDBJ whole genome shotgun (WGS) entry which is preliminary data.</text>
</comment>
<evidence type="ECO:0000256" key="6">
    <source>
        <dbReference type="ARBA" id="ARBA00022617"/>
    </source>
</evidence>
<dbReference type="AlphaFoldDB" id="A0A9Q0RY96"/>
<evidence type="ECO:0000256" key="11">
    <source>
        <dbReference type="ARBA" id="ARBA00023004"/>
    </source>
</evidence>
<dbReference type="Gene3D" id="1.10.630.10">
    <property type="entry name" value="Cytochrome P450"/>
    <property type="match status" value="1"/>
</dbReference>
<dbReference type="OrthoDB" id="7779621at2759"/>
<dbReference type="InterPro" id="IPR050476">
    <property type="entry name" value="Insect_CytP450_Detox"/>
</dbReference>
<dbReference type="SUPFAM" id="SSF48264">
    <property type="entry name" value="Cytochrome P450"/>
    <property type="match status" value="1"/>
</dbReference>
<evidence type="ECO:0000256" key="10">
    <source>
        <dbReference type="ARBA" id="ARBA00023002"/>
    </source>
</evidence>
<comment type="similarity">
    <text evidence="5 15">Belongs to the cytochrome P450 family.</text>
</comment>
<evidence type="ECO:0000256" key="1">
    <source>
        <dbReference type="ARBA" id="ARBA00001971"/>
    </source>
</evidence>
<evidence type="ECO:0000256" key="14">
    <source>
        <dbReference type="PIRSR" id="PIRSR602403-1"/>
    </source>
</evidence>
<keyword evidence="12 15" id="KW-0503">Monooxygenase</keyword>
<organism evidence="16 17">
    <name type="scientific">Pseudolycoriella hygida</name>
    <dbReference type="NCBI Taxonomy" id="35572"/>
    <lineage>
        <taxon>Eukaryota</taxon>
        <taxon>Metazoa</taxon>
        <taxon>Ecdysozoa</taxon>
        <taxon>Arthropoda</taxon>
        <taxon>Hexapoda</taxon>
        <taxon>Insecta</taxon>
        <taxon>Pterygota</taxon>
        <taxon>Neoptera</taxon>
        <taxon>Endopterygota</taxon>
        <taxon>Diptera</taxon>
        <taxon>Nematocera</taxon>
        <taxon>Sciaroidea</taxon>
        <taxon>Sciaridae</taxon>
        <taxon>Pseudolycoriella</taxon>
    </lineage>
</organism>
<comment type="subcellular location">
    <subcellularLocation>
        <location evidence="4">Endoplasmic reticulum membrane</location>
        <topology evidence="4">Peripheral membrane protein</topology>
    </subcellularLocation>
    <subcellularLocation>
        <location evidence="3">Microsome membrane</location>
        <topology evidence="3">Peripheral membrane protein</topology>
    </subcellularLocation>
</comment>
<accession>A0A9Q0RY96</accession>
<evidence type="ECO:0000256" key="3">
    <source>
        <dbReference type="ARBA" id="ARBA00004174"/>
    </source>
</evidence>
<dbReference type="InterPro" id="IPR001128">
    <property type="entry name" value="Cyt_P450"/>
</dbReference>
<proteinExistence type="inferred from homology"/>
<evidence type="ECO:0000256" key="9">
    <source>
        <dbReference type="ARBA" id="ARBA00022848"/>
    </source>
</evidence>
<gene>
    <name evidence="16" type="primary">CYP3A24_1</name>
    <name evidence="16" type="ORF">Bhyg_11347</name>
</gene>
<evidence type="ECO:0000313" key="17">
    <source>
        <dbReference type="Proteomes" id="UP001151699"/>
    </source>
</evidence>
<evidence type="ECO:0000256" key="4">
    <source>
        <dbReference type="ARBA" id="ARBA00004406"/>
    </source>
</evidence>
<dbReference type="PANTHER" id="PTHR24292">
    <property type="entry name" value="CYTOCHROME P450"/>
    <property type="match status" value="1"/>
</dbReference>
<dbReference type="InterPro" id="IPR017972">
    <property type="entry name" value="Cyt_P450_CS"/>
</dbReference>
<dbReference type="Pfam" id="PF00067">
    <property type="entry name" value="p450"/>
    <property type="match status" value="1"/>
</dbReference>
<dbReference type="InterPro" id="IPR002403">
    <property type="entry name" value="Cyt_P450_E_grp-IV"/>
</dbReference>
<keyword evidence="7 14" id="KW-0479">Metal-binding</keyword>
<name>A0A9Q0RY96_9DIPT</name>
<dbReference type="GO" id="GO:0020037">
    <property type="term" value="F:heme binding"/>
    <property type="evidence" value="ECO:0007669"/>
    <property type="project" value="InterPro"/>
</dbReference>
<evidence type="ECO:0000313" key="16">
    <source>
        <dbReference type="EMBL" id="KAJ6638610.1"/>
    </source>
</evidence>
<keyword evidence="6 14" id="KW-0349">Heme</keyword>
<evidence type="ECO:0000256" key="5">
    <source>
        <dbReference type="ARBA" id="ARBA00010617"/>
    </source>
</evidence>
<keyword evidence="17" id="KW-1185">Reference proteome</keyword>
<sequence>MVPLIECCVSDLMEAFDAIDSSGKSVNVKPYFAGFTLDTIARIAFGIKDPTNEFVRYGQKFFGSLSLNTVLVVMFPHFATEVLNLNGFNGPASNYFFNLTQHIIQTRRKSSMDNEYNDFIGLLMKAEFEGQLLTDKQIADQGIAFFLAGFDTSSVTLATIAYLLAKHQNIQLQLQREIDEFFNTNQTISYESINQLSYLEAVINETLRHSATVPRMMKEADRSCFIKHNGREIFIPEGTYIQMSVHCIHRDEENFENANEFCPERFLKSSKLRHNPNAFIPFGFGPRNCVGIRIAMLEIKLCVL</sequence>
<keyword evidence="10 15" id="KW-0560">Oxidoreductase</keyword>
<evidence type="ECO:0000256" key="2">
    <source>
        <dbReference type="ARBA" id="ARBA00003690"/>
    </source>
</evidence>
<evidence type="ECO:0000256" key="13">
    <source>
        <dbReference type="ARBA" id="ARBA00023136"/>
    </source>
</evidence>
<feature type="non-terminal residue" evidence="16">
    <location>
        <position position="1"/>
    </location>
</feature>
<dbReference type="GO" id="GO:0005789">
    <property type="term" value="C:endoplasmic reticulum membrane"/>
    <property type="evidence" value="ECO:0007669"/>
    <property type="project" value="UniProtKB-SubCell"/>
</dbReference>
<feature type="binding site" description="axial binding residue" evidence="14">
    <location>
        <position position="289"/>
    </location>
    <ligand>
        <name>heme</name>
        <dbReference type="ChEBI" id="CHEBI:30413"/>
    </ligand>
    <ligandPart>
        <name>Fe</name>
        <dbReference type="ChEBI" id="CHEBI:18248"/>
    </ligandPart>
</feature>
<keyword evidence="13" id="KW-0472">Membrane</keyword>
<dbReference type="GO" id="GO:0016705">
    <property type="term" value="F:oxidoreductase activity, acting on paired donors, with incorporation or reduction of molecular oxygen"/>
    <property type="evidence" value="ECO:0007669"/>
    <property type="project" value="InterPro"/>
</dbReference>
<evidence type="ECO:0000256" key="8">
    <source>
        <dbReference type="ARBA" id="ARBA00022824"/>
    </source>
</evidence>
<evidence type="ECO:0000256" key="7">
    <source>
        <dbReference type="ARBA" id="ARBA00022723"/>
    </source>
</evidence>
<reference evidence="16" key="1">
    <citation type="submission" date="2022-07" db="EMBL/GenBank/DDBJ databases">
        <authorList>
            <person name="Trinca V."/>
            <person name="Uliana J.V.C."/>
            <person name="Torres T.T."/>
            <person name="Ward R.J."/>
            <person name="Monesi N."/>
        </authorList>
    </citation>
    <scope>NUCLEOTIDE SEQUENCE</scope>
    <source>
        <strain evidence="16">HSMRA1968</strain>
        <tissue evidence="16">Whole embryos</tissue>
    </source>
</reference>
<evidence type="ECO:0000256" key="15">
    <source>
        <dbReference type="RuleBase" id="RU000461"/>
    </source>
</evidence>
<dbReference type="Proteomes" id="UP001151699">
    <property type="component" value="Chromosome X"/>
</dbReference>
<dbReference type="GO" id="GO:0005506">
    <property type="term" value="F:iron ion binding"/>
    <property type="evidence" value="ECO:0007669"/>
    <property type="project" value="InterPro"/>
</dbReference>
<dbReference type="InterPro" id="IPR036396">
    <property type="entry name" value="Cyt_P450_sf"/>
</dbReference>
<dbReference type="GO" id="GO:0004497">
    <property type="term" value="F:monooxygenase activity"/>
    <property type="evidence" value="ECO:0007669"/>
    <property type="project" value="UniProtKB-KW"/>
</dbReference>
<dbReference type="PROSITE" id="PS00086">
    <property type="entry name" value="CYTOCHROME_P450"/>
    <property type="match status" value="1"/>
</dbReference>
<keyword evidence="9" id="KW-0492">Microsome</keyword>
<keyword evidence="11 14" id="KW-0408">Iron</keyword>
<dbReference type="PRINTS" id="PR00465">
    <property type="entry name" value="EP450IV"/>
</dbReference>
<evidence type="ECO:0000256" key="12">
    <source>
        <dbReference type="ARBA" id="ARBA00023033"/>
    </source>
</evidence>
<dbReference type="PRINTS" id="PR00385">
    <property type="entry name" value="P450"/>
</dbReference>
<comment type="cofactor">
    <cofactor evidence="1 14">
        <name>heme</name>
        <dbReference type="ChEBI" id="CHEBI:30413"/>
    </cofactor>
</comment>
<dbReference type="EMBL" id="WJQU01000003">
    <property type="protein sequence ID" value="KAJ6638610.1"/>
    <property type="molecule type" value="Genomic_DNA"/>
</dbReference>